<dbReference type="PANTHER" id="PTHR34677:SF1">
    <property type="entry name" value="TRANSMEMBRANE PROTEIN"/>
    <property type="match status" value="1"/>
</dbReference>
<dbReference type="Proteomes" id="UP001168877">
    <property type="component" value="Unassembled WGS sequence"/>
</dbReference>
<reference evidence="1" key="1">
    <citation type="journal article" date="2022" name="Plant J.">
        <title>Strategies of tolerance reflected in two North American maple genomes.</title>
        <authorList>
            <person name="McEvoy S.L."/>
            <person name="Sezen U.U."/>
            <person name="Trouern-Trend A."/>
            <person name="McMahon S.M."/>
            <person name="Schaberg P.G."/>
            <person name="Yang J."/>
            <person name="Wegrzyn J.L."/>
            <person name="Swenson N.G."/>
        </authorList>
    </citation>
    <scope>NUCLEOTIDE SEQUENCE</scope>
    <source>
        <strain evidence="1">NS2018</strain>
    </source>
</reference>
<gene>
    <name evidence="1" type="ORF">LWI29_007506</name>
</gene>
<evidence type="ECO:0000313" key="2">
    <source>
        <dbReference type="Proteomes" id="UP001168877"/>
    </source>
</evidence>
<dbReference type="PANTHER" id="PTHR34677">
    <property type="match status" value="1"/>
</dbReference>
<reference evidence="1" key="2">
    <citation type="submission" date="2023-06" db="EMBL/GenBank/DDBJ databases">
        <authorList>
            <person name="Swenson N.G."/>
            <person name="Wegrzyn J.L."/>
            <person name="Mcevoy S.L."/>
        </authorList>
    </citation>
    <scope>NUCLEOTIDE SEQUENCE</scope>
    <source>
        <strain evidence="1">NS2018</strain>
        <tissue evidence="1">Leaf</tissue>
    </source>
</reference>
<evidence type="ECO:0000313" key="1">
    <source>
        <dbReference type="EMBL" id="KAK0575809.1"/>
    </source>
</evidence>
<organism evidence="1 2">
    <name type="scientific">Acer saccharum</name>
    <name type="common">Sugar maple</name>
    <dbReference type="NCBI Taxonomy" id="4024"/>
    <lineage>
        <taxon>Eukaryota</taxon>
        <taxon>Viridiplantae</taxon>
        <taxon>Streptophyta</taxon>
        <taxon>Embryophyta</taxon>
        <taxon>Tracheophyta</taxon>
        <taxon>Spermatophyta</taxon>
        <taxon>Magnoliopsida</taxon>
        <taxon>eudicotyledons</taxon>
        <taxon>Gunneridae</taxon>
        <taxon>Pentapetalae</taxon>
        <taxon>rosids</taxon>
        <taxon>malvids</taxon>
        <taxon>Sapindales</taxon>
        <taxon>Sapindaceae</taxon>
        <taxon>Hippocastanoideae</taxon>
        <taxon>Acereae</taxon>
        <taxon>Acer</taxon>
    </lineage>
</organism>
<name>A0AA39RKY7_ACESA</name>
<sequence length="151" mass="16333">MIPYKLAMLKTQALFSKVPDSRMENQRLPVNVSDDHDHTVPPTAYVTASSSLTNELNVSINISFNEPCTGGGGFGCSSVNACNLLVYGDGQVIPSSLITLQPGLRYSLLVGLSSTFQYGRAILVMDKSFCTDTAGNKFIRMENSSFVVHFG</sequence>
<dbReference type="EMBL" id="JAUESC010000386">
    <property type="protein sequence ID" value="KAK0575809.1"/>
    <property type="molecule type" value="Genomic_DNA"/>
</dbReference>
<proteinExistence type="predicted"/>
<comment type="caution">
    <text evidence="1">The sequence shown here is derived from an EMBL/GenBank/DDBJ whole genome shotgun (WGS) entry which is preliminary data.</text>
</comment>
<keyword evidence="2" id="KW-1185">Reference proteome</keyword>
<dbReference type="AlphaFoldDB" id="A0AA39RKY7"/>
<protein>
    <submittedName>
        <fullName evidence="1">Uncharacterized protein</fullName>
    </submittedName>
</protein>
<accession>A0AA39RKY7</accession>